<evidence type="ECO:0000313" key="1">
    <source>
        <dbReference type="EMBL" id="KAJ7746240.1"/>
    </source>
</evidence>
<proteinExistence type="predicted"/>
<dbReference type="Proteomes" id="UP001215598">
    <property type="component" value="Unassembled WGS sequence"/>
</dbReference>
<dbReference type="AlphaFoldDB" id="A0AAD7N5C9"/>
<sequence>MPLVPGVVYKTEKLEERKDVEERYKVIHKVLREFGAGTQRSEGIGVEGLDKGSCHFGSSAVGRPNPASAMFGFSGFQTCALTAERPVVALATFPLNFRAQFRSSKFISIIAIYLCTCGLLELVIKKKKHGNNAGNASRILEIFFIFQTCGKFDMACGLVSLATFLACTSTYKRSQVICQSRDVGGSISFNAYWMYLLAHNTANYSPLLTGASPILMRLDLTLEPASFLFDPPPAIALYLLRQEFSLYRVLTRLLAPQAQTHPRDPLGRARRFCSKFSRTERLQLVDDVMQLCAHLVRFLIRASSRLARNTWFSSRARNASDIAFGRPAAPRSSESAVGVFLDGQ</sequence>
<name>A0AAD7N5C9_9AGAR</name>
<keyword evidence="2" id="KW-1185">Reference proteome</keyword>
<reference evidence="1" key="1">
    <citation type="submission" date="2023-03" db="EMBL/GenBank/DDBJ databases">
        <title>Massive genome expansion in bonnet fungi (Mycena s.s.) driven by repeated elements and novel gene families across ecological guilds.</title>
        <authorList>
            <consortium name="Lawrence Berkeley National Laboratory"/>
            <person name="Harder C.B."/>
            <person name="Miyauchi S."/>
            <person name="Viragh M."/>
            <person name="Kuo A."/>
            <person name="Thoen E."/>
            <person name="Andreopoulos B."/>
            <person name="Lu D."/>
            <person name="Skrede I."/>
            <person name="Drula E."/>
            <person name="Henrissat B."/>
            <person name="Morin E."/>
            <person name="Kohler A."/>
            <person name="Barry K."/>
            <person name="LaButti K."/>
            <person name="Morin E."/>
            <person name="Salamov A."/>
            <person name="Lipzen A."/>
            <person name="Mereny Z."/>
            <person name="Hegedus B."/>
            <person name="Baldrian P."/>
            <person name="Stursova M."/>
            <person name="Weitz H."/>
            <person name="Taylor A."/>
            <person name="Grigoriev I.V."/>
            <person name="Nagy L.G."/>
            <person name="Martin F."/>
            <person name="Kauserud H."/>
        </authorList>
    </citation>
    <scope>NUCLEOTIDE SEQUENCE</scope>
    <source>
        <strain evidence="1">CBHHK182m</strain>
    </source>
</reference>
<gene>
    <name evidence="1" type="ORF">B0H16DRAFT_1462430</name>
</gene>
<dbReference type="EMBL" id="JARKIB010000080">
    <property type="protein sequence ID" value="KAJ7746240.1"/>
    <property type="molecule type" value="Genomic_DNA"/>
</dbReference>
<protein>
    <submittedName>
        <fullName evidence="1">Uncharacterized protein</fullName>
    </submittedName>
</protein>
<evidence type="ECO:0000313" key="2">
    <source>
        <dbReference type="Proteomes" id="UP001215598"/>
    </source>
</evidence>
<comment type="caution">
    <text evidence="1">The sequence shown here is derived from an EMBL/GenBank/DDBJ whole genome shotgun (WGS) entry which is preliminary data.</text>
</comment>
<accession>A0AAD7N5C9</accession>
<organism evidence="1 2">
    <name type="scientific">Mycena metata</name>
    <dbReference type="NCBI Taxonomy" id="1033252"/>
    <lineage>
        <taxon>Eukaryota</taxon>
        <taxon>Fungi</taxon>
        <taxon>Dikarya</taxon>
        <taxon>Basidiomycota</taxon>
        <taxon>Agaricomycotina</taxon>
        <taxon>Agaricomycetes</taxon>
        <taxon>Agaricomycetidae</taxon>
        <taxon>Agaricales</taxon>
        <taxon>Marasmiineae</taxon>
        <taxon>Mycenaceae</taxon>
        <taxon>Mycena</taxon>
    </lineage>
</organism>